<organism evidence="2 3">
    <name type="scientific">Scylla paramamosain</name>
    <name type="common">Mud crab</name>
    <dbReference type="NCBI Taxonomy" id="85552"/>
    <lineage>
        <taxon>Eukaryota</taxon>
        <taxon>Metazoa</taxon>
        <taxon>Ecdysozoa</taxon>
        <taxon>Arthropoda</taxon>
        <taxon>Crustacea</taxon>
        <taxon>Multicrustacea</taxon>
        <taxon>Malacostraca</taxon>
        <taxon>Eumalacostraca</taxon>
        <taxon>Eucarida</taxon>
        <taxon>Decapoda</taxon>
        <taxon>Pleocyemata</taxon>
        <taxon>Brachyura</taxon>
        <taxon>Eubrachyura</taxon>
        <taxon>Portunoidea</taxon>
        <taxon>Portunidae</taxon>
        <taxon>Portuninae</taxon>
        <taxon>Scylla</taxon>
    </lineage>
</organism>
<sequence length="385" mass="42139">MYEENEDPGDGGGVSQPPFEYPDPGLQYTDYFGNLAEDQLALFHHLEASLAAGGVDGRNCLLRAVCEGQSKRLVTLNLLGHLLTAFLTPQDKTILKPYWEAAEVGRGGTKGGRFTLGDTTQPTQDYQAAITLSGASLRCVLLGDLTLSALEKVTSFTFIMSVAPFLLARPIYSVNNVITVSFLTRNSSILKSIVEIVMPVTIFLDNYVEQVYYMKKGDSIPSSRSLGKEQFGAYGMIAGRLASQFGVDGQACVQRFMCEMQQRPIDKRTMVGKLLTLLLTPSIKNKGEADLLTDYLTARKLGKSGAYCDHHYSACPISVFHFFDSAALAGRQRRQFLYRAGRRITRGLEGGGAQHSRLRLSASCWSAEGLRCELVTPAAAVYSLL</sequence>
<feature type="region of interest" description="Disordered" evidence="1">
    <location>
        <begin position="1"/>
        <end position="20"/>
    </location>
</feature>
<dbReference type="AlphaFoldDB" id="A0AAW0TSC3"/>
<evidence type="ECO:0000313" key="2">
    <source>
        <dbReference type="EMBL" id="KAK8390206.1"/>
    </source>
</evidence>
<proteinExistence type="predicted"/>
<dbReference type="PANTHER" id="PTHR21398">
    <property type="entry name" value="AGAP007094-PA"/>
    <property type="match status" value="1"/>
</dbReference>
<comment type="caution">
    <text evidence="2">The sequence shown here is derived from an EMBL/GenBank/DDBJ whole genome shotgun (WGS) entry which is preliminary data.</text>
</comment>
<dbReference type="EMBL" id="JARAKH010000026">
    <property type="protein sequence ID" value="KAK8390206.1"/>
    <property type="molecule type" value="Genomic_DNA"/>
</dbReference>
<protein>
    <submittedName>
        <fullName evidence="2">Uncharacterized protein</fullName>
    </submittedName>
</protein>
<accession>A0AAW0TSC3</accession>
<evidence type="ECO:0000256" key="1">
    <source>
        <dbReference type="SAM" id="MobiDB-lite"/>
    </source>
</evidence>
<evidence type="ECO:0000313" key="3">
    <source>
        <dbReference type="Proteomes" id="UP001487740"/>
    </source>
</evidence>
<dbReference type="PANTHER" id="PTHR21398:SF6">
    <property type="entry name" value="AGAP007094-PA"/>
    <property type="match status" value="1"/>
</dbReference>
<keyword evidence="3" id="KW-1185">Reference proteome</keyword>
<reference evidence="2 3" key="1">
    <citation type="submission" date="2023-03" db="EMBL/GenBank/DDBJ databases">
        <title>High-quality genome of Scylla paramamosain provides insights in environmental adaptation.</title>
        <authorList>
            <person name="Zhang L."/>
        </authorList>
    </citation>
    <scope>NUCLEOTIDE SEQUENCE [LARGE SCALE GENOMIC DNA]</scope>
    <source>
        <strain evidence="2">LZ_2023a</strain>
        <tissue evidence="2">Muscle</tissue>
    </source>
</reference>
<dbReference type="InterPro" id="IPR006631">
    <property type="entry name" value="DM4_12"/>
</dbReference>
<gene>
    <name evidence="2" type="ORF">O3P69_013050</name>
</gene>
<dbReference type="Proteomes" id="UP001487740">
    <property type="component" value="Unassembled WGS sequence"/>
</dbReference>
<dbReference type="SMART" id="SM00718">
    <property type="entry name" value="DM4_12"/>
    <property type="match status" value="2"/>
</dbReference>
<name>A0AAW0TSC3_SCYPA</name>
<dbReference type="Pfam" id="PF07841">
    <property type="entry name" value="DM4_12"/>
    <property type="match status" value="2"/>
</dbReference>